<dbReference type="GO" id="GO:0005975">
    <property type="term" value="P:carbohydrate metabolic process"/>
    <property type="evidence" value="ECO:0007669"/>
    <property type="project" value="InterPro"/>
</dbReference>
<evidence type="ECO:0000313" key="3">
    <source>
        <dbReference type="EMBL" id="MDB8750965.1"/>
    </source>
</evidence>
<dbReference type="InterPro" id="IPR049046">
    <property type="entry name" value="Beta-AFase-like_GH127_middle"/>
</dbReference>
<feature type="domain" description="Non-reducing end beta-L-arabinofuranosidase-like GH127 middle" evidence="2">
    <location>
        <begin position="401"/>
        <end position="506"/>
    </location>
</feature>
<evidence type="ECO:0000313" key="4">
    <source>
        <dbReference type="Proteomes" id="UP001213042"/>
    </source>
</evidence>
<feature type="domain" description="Non-reducing end beta-L-arabinofuranosidase-like GH127 catalytic" evidence="1">
    <location>
        <begin position="9"/>
        <end position="387"/>
    </location>
</feature>
<reference evidence="3" key="1">
    <citation type="submission" date="2023-01" db="EMBL/GenBank/DDBJ databases">
        <title>Human gut microbiome strain richness.</title>
        <authorList>
            <person name="Chen-Liaw A."/>
        </authorList>
    </citation>
    <scope>NUCLEOTIDE SEQUENCE</scope>
    <source>
        <strain evidence="3">D43st1_D9_D43t1_170807</strain>
    </source>
</reference>
<dbReference type="EMBL" id="JAQMLU010000020">
    <property type="protein sequence ID" value="MDB8750965.1"/>
    <property type="molecule type" value="Genomic_DNA"/>
</dbReference>
<evidence type="ECO:0000259" key="2">
    <source>
        <dbReference type="Pfam" id="PF20736"/>
    </source>
</evidence>
<dbReference type="PANTHER" id="PTHR31151">
    <property type="entry name" value="PROLINE-TRNA LIGASE (DUF1680)"/>
    <property type="match status" value="1"/>
</dbReference>
<dbReference type="Pfam" id="PF20736">
    <property type="entry name" value="Glyco_hydro127M"/>
    <property type="match status" value="1"/>
</dbReference>
<dbReference type="SUPFAM" id="SSF48208">
    <property type="entry name" value="Six-hairpin glycosidases"/>
    <property type="match status" value="1"/>
</dbReference>
<dbReference type="InterPro" id="IPR008928">
    <property type="entry name" value="6-hairpin_glycosidase_sf"/>
</dbReference>
<dbReference type="GO" id="GO:0016787">
    <property type="term" value="F:hydrolase activity"/>
    <property type="evidence" value="ECO:0007669"/>
    <property type="project" value="UniProtKB-KW"/>
</dbReference>
<protein>
    <submittedName>
        <fullName evidence="3">Glycoside hydrolase family 127 protein</fullName>
    </submittedName>
</protein>
<gene>
    <name evidence="3" type="ORF">PNW00_10960</name>
</gene>
<keyword evidence="3" id="KW-0378">Hydrolase</keyword>
<proteinExistence type="predicted"/>
<evidence type="ECO:0000259" key="1">
    <source>
        <dbReference type="Pfam" id="PF07944"/>
    </source>
</evidence>
<dbReference type="Pfam" id="PF07944">
    <property type="entry name" value="Beta-AFase-like_GH127_cat"/>
    <property type="match status" value="1"/>
</dbReference>
<dbReference type="Gene3D" id="1.50.10.20">
    <property type="match status" value="1"/>
</dbReference>
<accession>A0AAW6EGG3</accession>
<dbReference type="InterPro" id="IPR012878">
    <property type="entry name" value="Beta-AFase-like_GH127_cat"/>
</dbReference>
<dbReference type="PANTHER" id="PTHR31151:SF0">
    <property type="entry name" value="PROLINE-TRNA LIGASE (DUF1680)"/>
    <property type="match status" value="1"/>
</dbReference>
<name>A0AAW6EGG3_9FIRM</name>
<dbReference type="RefSeq" id="WP_195221569.1">
    <property type="nucleotide sequence ID" value="NZ_JADMWL010000021.1"/>
</dbReference>
<dbReference type="AlphaFoldDB" id="A0AAW6EGG3"/>
<dbReference type="Proteomes" id="UP001213042">
    <property type="component" value="Unassembled WGS sequence"/>
</dbReference>
<comment type="caution">
    <text evidence="3">The sequence shown here is derived from an EMBL/GenBank/DDBJ whole genome shotgun (WGS) entry which is preliminary data.</text>
</comment>
<sequence>MLDKVNRHNVSLLSGLFRERADLNRNYLFELDSTCLLQNFYLEAGVVMPGLQVANDPEGAKLHWGWEAPTCQLRGHFLGHWLSAAAAYCASNEDIELKAKLDKIISELARCQKLNGGEWIGSIPEKYFDLMARGQYVWSPQYVMHKTVMGLTDVYKYTGNEQALDVVGKLADWYVHWTDEMLKRSPDAIYKGEQGGMLEVWADLYGITKDEKYMKLAERYSGNCVFDTLDKGGDALTNDHANASIPLSHGAARMYEITGDEKWKTRTERFFKCAVTDRGTYATSGANSGEFWVPPHQQGHFLGASDQEFCTVYNLVRTADYLFKWTGDTKYADYIERCLYNGFLAQQNASTGMPTYFLPLKHGSKKKWGSKTHDFWCCHGTMVQAQTLYPDLVYFTDSEGVIVSQYIPSKADITVSDKPVHIEQTTDMKNYNSQTFFDEHSDFTMSRWSMKFTVSCEEKTAFVLKLRLPEWVSGEPEVTVNGNAVKAEIANGYIKLAGEWQNDTVGLFFPSEIRMERLEDMPYLAAAVDGPIVLAGITGCDCGLHGDYSKPADIFEPQIEHTYSTFPWKQNEYITKGQEYNITFKPLYDVMDEEYTVYFSEKK</sequence>
<organism evidence="3 4">
    <name type="scientific">Ruminococcus bicirculans</name>
    <name type="common">ex Wegman et al. 2014</name>
    <dbReference type="NCBI Taxonomy" id="1160721"/>
    <lineage>
        <taxon>Bacteria</taxon>
        <taxon>Bacillati</taxon>
        <taxon>Bacillota</taxon>
        <taxon>Clostridia</taxon>
        <taxon>Eubacteriales</taxon>
        <taxon>Oscillospiraceae</taxon>
        <taxon>Ruminococcus</taxon>
    </lineage>
</organism>